<evidence type="ECO:0000256" key="2">
    <source>
        <dbReference type="ARBA" id="ARBA00022475"/>
    </source>
</evidence>
<sequence>MLGLQYFTFREQWSPMFLFAMAAIVILYLYVDGPYRRKHAPDQAGTSVMQKVSFILGAILFYLAQAGPLSLLGHMMFSFHMLNMSLSYLLVPPLVLLGTTSYMWRLMFRAAWWQKLKFMTNPILCLIMFNMVFSLYHVPVVHDYVMTHYTVHRLFYVVLLITAFLMWIQVVSPVPEWNRLTDMRKMAYVFANGALLTPACALIIFSGTPMYEVYSDPNTWVKMMGYCVSGDPSYLLAQGPSFFNLMTPLEDQQTGGIVMKLLQEVLYGSILAYIFKQWFKREHADDDELPSAEPNPANGLT</sequence>
<keyword evidence="5 6" id="KW-0472">Membrane</keyword>
<feature type="transmembrane region" description="Helical" evidence="6">
    <location>
        <begin position="85"/>
        <end position="106"/>
    </location>
</feature>
<keyword evidence="2" id="KW-1003">Cell membrane</keyword>
<feature type="transmembrane region" description="Helical" evidence="6">
    <location>
        <begin position="118"/>
        <end position="138"/>
    </location>
</feature>
<dbReference type="InterPro" id="IPR014108">
    <property type="entry name" value="Caa3-assmbl_CtaG"/>
</dbReference>
<gene>
    <name evidence="7" type="primary">ctaG</name>
    <name evidence="7" type="ORF">H8B09_26700</name>
</gene>
<evidence type="ECO:0000313" key="7">
    <source>
        <dbReference type="EMBL" id="MBD3922371.1"/>
    </source>
</evidence>
<protein>
    <submittedName>
        <fullName evidence="7">Cytochrome c oxidase assembly factor CtaG</fullName>
    </submittedName>
</protein>
<feature type="transmembrane region" description="Helical" evidence="6">
    <location>
        <begin position="12"/>
        <end position="31"/>
    </location>
</feature>
<comment type="caution">
    <text evidence="7">The sequence shown here is derived from an EMBL/GenBank/DDBJ whole genome shotgun (WGS) entry which is preliminary data.</text>
</comment>
<keyword evidence="3 6" id="KW-0812">Transmembrane</keyword>
<dbReference type="InterPro" id="IPR019108">
    <property type="entry name" value="Caa3_assmbl_CtaG-rel"/>
</dbReference>
<feature type="transmembrane region" description="Helical" evidence="6">
    <location>
        <begin position="154"/>
        <end position="174"/>
    </location>
</feature>
<feature type="transmembrane region" description="Helical" evidence="6">
    <location>
        <begin position="52"/>
        <end position="73"/>
    </location>
</feature>
<evidence type="ECO:0000256" key="1">
    <source>
        <dbReference type="ARBA" id="ARBA00004651"/>
    </source>
</evidence>
<reference evidence="7 8" key="1">
    <citation type="submission" date="2020-09" db="EMBL/GenBank/DDBJ databases">
        <title>Paenibacillus sp. strain PR3 16S rRNA gene Genome sequencing and assembly.</title>
        <authorList>
            <person name="Kim J."/>
        </authorList>
    </citation>
    <scope>NUCLEOTIDE SEQUENCE [LARGE SCALE GENOMIC DNA]</scope>
    <source>
        <strain evidence="7 8">PR3</strain>
    </source>
</reference>
<feature type="transmembrane region" description="Helical" evidence="6">
    <location>
        <begin position="257"/>
        <end position="275"/>
    </location>
</feature>
<feature type="transmembrane region" description="Helical" evidence="6">
    <location>
        <begin position="186"/>
        <end position="205"/>
    </location>
</feature>
<proteinExistence type="predicted"/>
<organism evidence="7 8">
    <name type="scientific">Paenibacillus terricola</name>
    <dbReference type="NCBI Taxonomy" id="2763503"/>
    <lineage>
        <taxon>Bacteria</taxon>
        <taxon>Bacillati</taxon>
        <taxon>Bacillota</taxon>
        <taxon>Bacilli</taxon>
        <taxon>Bacillales</taxon>
        <taxon>Paenibacillaceae</taxon>
        <taxon>Paenibacillus</taxon>
    </lineage>
</organism>
<dbReference type="Proteomes" id="UP000609346">
    <property type="component" value="Unassembled WGS sequence"/>
</dbReference>
<evidence type="ECO:0000256" key="4">
    <source>
        <dbReference type="ARBA" id="ARBA00022989"/>
    </source>
</evidence>
<comment type="subcellular location">
    <subcellularLocation>
        <location evidence="1">Cell membrane</location>
        <topology evidence="1">Multi-pass membrane protein</topology>
    </subcellularLocation>
</comment>
<name>A0ABR8N544_9BACL</name>
<keyword evidence="4 6" id="KW-1133">Transmembrane helix</keyword>
<dbReference type="EMBL" id="JACXZA010000009">
    <property type="protein sequence ID" value="MBD3922371.1"/>
    <property type="molecule type" value="Genomic_DNA"/>
</dbReference>
<accession>A0ABR8N544</accession>
<evidence type="ECO:0000256" key="5">
    <source>
        <dbReference type="ARBA" id="ARBA00023136"/>
    </source>
</evidence>
<evidence type="ECO:0000313" key="8">
    <source>
        <dbReference type="Proteomes" id="UP000609346"/>
    </source>
</evidence>
<keyword evidence="8" id="KW-1185">Reference proteome</keyword>
<dbReference type="NCBIfam" id="TIGR02737">
    <property type="entry name" value="caa3_CtaG"/>
    <property type="match status" value="1"/>
</dbReference>
<evidence type="ECO:0000256" key="6">
    <source>
        <dbReference type="SAM" id="Phobius"/>
    </source>
</evidence>
<dbReference type="Pfam" id="PF09678">
    <property type="entry name" value="Caa3_CtaG"/>
    <property type="match status" value="1"/>
</dbReference>
<evidence type="ECO:0000256" key="3">
    <source>
        <dbReference type="ARBA" id="ARBA00022692"/>
    </source>
</evidence>